<evidence type="ECO:0000256" key="2">
    <source>
        <dbReference type="HAMAP-Rule" id="MF_00795"/>
    </source>
</evidence>
<evidence type="ECO:0000256" key="1">
    <source>
        <dbReference type="ARBA" id="ARBA00007768"/>
    </source>
</evidence>
<dbReference type="AlphaFoldDB" id="A0A4R5Y641"/>
<organism evidence="3 4">
    <name type="scientific">Arthrobacter nitrophenolicus</name>
    <dbReference type="NCBI Taxonomy" id="683150"/>
    <lineage>
        <taxon>Bacteria</taxon>
        <taxon>Bacillati</taxon>
        <taxon>Actinomycetota</taxon>
        <taxon>Actinomycetes</taxon>
        <taxon>Micrococcales</taxon>
        <taxon>Micrococcaceae</taxon>
        <taxon>Arthrobacter</taxon>
    </lineage>
</organism>
<dbReference type="PANTHER" id="PTHR12598:SF0">
    <property type="entry name" value="COPPER HOMEOSTASIS PROTEIN CUTC HOMOLOG"/>
    <property type="match status" value="1"/>
</dbReference>
<evidence type="ECO:0000313" key="3">
    <source>
        <dbReference type="EMBL" id="TDL38785.1"/>
    </source>
</evidence>
<dbReference type="SUPFAM" id="SSF110395">
    <property type="entry name" value="CutC-like"/>
    <property type="match status" value="1"/>
</dbReference>
<proteinExistence type="inferred from homology"/>
<dbReference type="Gene3D" id="3.20.20.380">
    <property type="entry name" value="Copper homeostasis (CutC) domain"/>
    <property type="match status" value="1"/>
</dbReference>
<comment type="similarity">
    <text evidence="1 2">Belongs to the CutC family.</text>
</comment>
<comment type="subcellular location">
    <subcellularLocation>
        <location evidence="2">Cytoplasm</location>
    </subcellularLocation>
</comment>
<name>A0A4R5Y641_9MICC</name>
<dbReference type="STRING" id="683150.G205_03646"/>
<dbReference type="HAMAP" id="MF_00795">
    <property type="entry name" value="CutC"/>
    <property type="match status" value="1"/>
</dbReference>
<keyword evidence="2" id="KW-0963">Cytoplasm</keyword>
<evidence type="ECO:0000313" key="4">
    <source>
        <dbReference type="Proteomes" id="UP000294621"/>
    </source>
</evidence>
<dbReference type="InterPro" id="IPR005627">
    <property type="entry name" value="CutC-like"/>
</dbReference>
<gene>
    <name evidence="2" type="primary">cutC</name>
    <name evidence="3" type="ORF">E2R57_07535</name>
</gene>
<dbReference type="PANTHER" id="PTHR12598">
    <property type="entry name" value="COPPER HOMEOSTASIS PROTEIN CUTC"/>
    <property type="match status" value="1"/>
</dbReference>
<comment type="caution">
    <text evidence="3">The sequence shown here is derived from an EMBL/GenBank/DDBJ whole genome shotgun (WGS) entry which is preliminary data.</text>
</comment>
<accession>A0A4R5Y641</accession>
<dbReference type="Proteomes" id="UP000294621">
    <property type="component" value="Unassembled WGS sequence"/>
</dbReference>
<dbReference type="Pfam" id="PF03932">
    <property type="entry name" value="CutC"/>
    <property type="match status" value="1"/>
</dbReference>
<dbReference type="OrthoDB" id="9815677at2"/>
<dbReference type="InterPro" id="IPR036822">
    <property type="entry name" value="CutC-like_dom_sf"/>
</dbReference>
<dbReference type="EMBL" id="SMZQ01000003">
    <property type="protein sequence ID" value="TDL38785.1"/>
    <property type="molecule type" value="Genomic_DNA"/>
</dbReference>
<dbReference type="RefSeq" id="WP_133347830.1">
    <property type="nucleotide sequence ID" value="NZ_SMZQ01000003.1"/>
</dbReference>
<dbReference type="GO" id="GO:0005507">
    <property type="term" value="F:copper ion binding"/>
    <property type="evidence" value="ECO:0007669"/>
    <property type="project" value="TreeGrafter"/>
</dbReference>
<comment type="caution">
    <text evidence="2">Once thought to be involved in copper homeostasis, experiments in E.coli have shown this is not the case.</text>
</comment>
<reference evidence="3 4" key="1">
    <citation type="submission" date="2019-03" db="EMBL/GenBank/DDBJ databases">
        <title>Genome Sequencing and Assembly of Various Microbes Isolated from Partially Reclaimed Soil and Acid Mine Drainage (AMD) Site.</title>
        <authorList>
            <person name="Steinbock B."/>
            <person name="Bechtold R."/>
            <person name="Sevigny J.L."/>
            <person name="Thomas D."/>
            <person name="Cuthill L.R."/>
            <person name="Aveiro Johannsen E.J."/>
            <person name="Thomas K."/>
            <person name="Ghosh A."/>
        </authorList>
    </citation>
    <scope>NUCLEOTIDE SEQUENCE [LARGE SCALE GENOMIC DNA]</scope>
    <source>
        <strain evidence="3 4">S-A1</strain>
    </source>
</reference>
<protein>
    <recommendedName>
        <fullName evidence="2">PF03932 family protein CutC</fullName>
    </recommendedName>
</protein>
<dbReference type="GO" id="GO:0005737">
    <property type="term" value="C:cytoplasm"/>
    <property type="evidence" value="ECO:0007669"/>
    <property type="project" value="UniProtKB-SubCell"/>
</dbReference>
<sequence>MSGSAASPDGTALLPVLELAVEDADGVRLAAAAGAARVELCAALAETEGITPSIAAVEQACSVGLPVHVLVRPRPGNFTYSAGELAAIERDVAAAMDAGAAGVVVGVLAADGGPDTSAVGRIAEVARRYKPAAEVTFHRAFDAALAAGFDPAEALARLEKAGVDRVLTSGGSPDCALGLGMIARLVELGRIHAPSVQVMAGGGVTLELVPSLLESGVRAVHTSARARRGLSGADRAATADPALAAAMAAAVARGSLGTPTAGGTEA</sequence>